<organism evidence="1 2">
    <name type="scientific">Microctonus aethiopoides</name>
    <dbReference type="NCBI Taxonomy" id="144406"/>
    <lineage>
        <taxon>Eukaryota</taxon>
        <taxon>Metazoa</taxon>
        <taxon>Ecdysozoa</taxon>
        <taxon>Arthropoda</taxon>
        <taxon>Hexapoda</taxon>
        <taxon>Insecta</taxon>
        <taxon>Pterygota</taxon>
        <taxon>Neoptera</taxon>
        <taxon>Endopterygota</taxon>
        <taxon>Hymenoptera</taxon>
        <taxon>Apocrita</taxon>
        <taxon>Ichneumonoidea</taxon>
        <taxon>Braconidae</taxon>
        <taxon>Euphorinae</taxon>
        <taxon>Microctonus</taxon>
    </lineage>
</organism>
<gene>
    <name evidence="1" type="ORF">PV328_004395</name>
</gene>
<dbReference type="EMBL" id="JAQQBS010001422">
    <property type="protein sequence ID" value="KAK0165919.1"/>
    <property type="molecule type" value="Genomic_DNA"/>
</dbReference>
<comment type="caution">
    <text evidence="1">The sequence shown here is derived from an EMBL/GenBank/DDBJ whole genome shotgun (WGS) entry which is preliminary data.</text>
</comment>
<keyword evidence="2" id="KW-1185">Reference proteome</keyword>
<protein>
    <submittedName>
        <fullName evidence="1">Uncharacterized protein</fullName>
    </submittedName>
</protein>
<evidence type="ECO:0000313" key="1">
    <source>
        <dbReference type="EMBL" id="KAK0165919.1"/>
    </source>
</evidence>
<dbReference type="AlphaFoldDB" id="A0AA39FAP5"/>
<reference evidence="1" key="2">
    <citation type="submission" date="2023-03" db="EMBL/GenBank/DDBJ databases">
        <authorList>
            <person name="Inwood S.N."/>
            <person name="Skelly J.G."/>
            <person name="Guhlin J."/>
            <person name="Harrop T.W.R."/>
            <person name="Goldson S.G."/>
            <person name="Dearden P.K."/>
        </authorList>
    </citation>
    <scope>NUCLEOTIDE SEQUENCE</scope>
    <source>
        <strain evidence="1">Irish</strain>
        <tissue evidence="1">Whole body</tissue>
    </source>
</reference>
<reference evidence="1" key="1">
    <citation type="journal article" date="2023" name="bioRxiv">
        <title>Scaffold-level genome assemblies of two parasitoid biocontrol wasps reveal the parthenogenesis mechanism and an associated novel virus.</title>
        <authorList>
            <person name="Inwood S."/>
            <person name="Skelly J."/>
            <person name="Guhlin J."/>
            <person name="Harrop T."/>
            <person name="Goldson S."/>
            <person name="Dearden P."/>
        </authorList>
    </citation>
    <scope>NUCLEOTIDE SEQUENCE</scope>
    <source>
        <strain evidence="1">Irish</strain>
        <tissue evidence="1">Whole body</tissue>
    </source>
</reference>
<evidence type="ECO:0000313" key="2">
    <source>
        <dbReference type="Proteomes" id="UP001168990"/>
    </source>
</evidence>
<accession>A0AA39FAP5</accession>
<dbReference type="Proteomes" id="UP001168990">
    <property type="component" value="Unassembled WGS sequence"/>
</dbReference>
<proteinExistence type="predicted"/>
<name>A0AA39FAP5_9HYME</name>
<sequence length="214" mass="24544">MAKIPNKFSKIGSPFKVLEDLDLDLNYQTPTSSIRVQKKLIFNSGSSEKHDKRVAFRRERFVINKHPLQLTTLCVKTPPMNKSLSIEPLAPMKPRKSINKMDLKPKKLIFKDVEEPEVETVQYPSTIYIKPDDNIVNEQYKSKAKIHRKKPTANDEKENQRGLLLLPQINNIKSNKNKINLLKPGGINNNVGNTALPNQSRNLRIKSGLKHFRL</sequence>